<evidence type="ECO:0000313" key="9">
    <source>
        <dbReference type="EMBL" id="OGZ01733.1"/>
    </source>
</evidence>
<organism evidence="9 10">
    <name type="scientific">Candidatus Liptonbacteria bacterium RIFCSPLOWO2_01_FULL_56_20</name>
    <dbReference type="NCBI Taxonomy" id="1798652"/>
    <lineage>
        <taxon>Bacteria</taxon>
        <taxon>Candidatus Liptoniibacteriota</taxon>
    </lineage>
</organism>
<dbReference type="AlphaFoldDB" id="A0A1G2CK02"/>
<dbReference type="PROSITE" id="PS50165">
    <property type="entry name" value="UVRC"/>
    <property type="match status" value="1"/>
</dbReference>
<evidence type="ECO:0000256" key="2">
    <source>
        <dbReference type="ARBA" id="ARBA00022763"/>
    </source>
</evidence>
<dbReference type="GO" id="GO:0006289">
    <property type="term" value="P:nucleotide-excision repair"/>
    <property type="evidence" value="ECO:0007669"/>
    <property type="project" value="InterPro"/>
</dbReference>
<evidence type="ECO:0000256" key="4">
    <source>
        <dbReference type="ARBA" id="ARBA00022881"/>
    </source>
</evidence>
<evidence type="ECO:0000256" key="1">
    <source>
        <dbReference type="ARBA" id="ARBA00022490"/>
    </source>
</evidence>
<keyword evidence="2" id="KW-0227">DNA damage</keyword>
<dbReference type="PANTHER" id="PTHR30562">
    <property type="entry name" value="UVRC/OXIDOREDUCTASE"/>
    <property type="match status" value="1"/>
</dbReference>
<dbReference type="GO" id="GO:0009381">
    <property type="term" value="F:excinuclease ABC activity"/>
    <property type="evidence" value="ECO:0007669"/>
    <property type="project" value="InterPro"/>
</dbReference>
<dbReference type="InterPro" id="IPR038476">
    <property type="entry name" value="UvrC_RNase_H_dom_sf"/>
</dbReference>
<dbReference type="CDD" id="cd10434">
    <property type="entry name" value="GIY-YIG_UvrC_Cho"/>
    <property type="match status" value="1"/>
</dbReference>
<dbReference type="SUPFAM" id="SSF46600">
    <property type="entry name" value="C-terminal UvrC-binding domain of UvrB"/>
    <property type="match status" value="1"/>
</dbReference>
<dbReference type="PROSITE" id="PS50151">
    <property type="entry name" value="UVR"/>
    <property type="match status" value="1"/>
</dbReference>
<dbReference type="InterPro" id="IPR001162">
    <property type="entry name" value="UvrC_RNase_H_dom"/>
</dbReference>
<dbReference type="SUPFAM" id="SSF82771">
    <property type="entry name" value="GIY-YIG endonuclease"/>
    <property type="match status" value="1"/>
</dbReference>
<dbReference type="Gene3D" id="3.40.1440.10">
    <property type="entry name" value="GIY-YIG endonuclease"/>
    <property type="match status" value="1"/>
</dbReference>
<evidence type="ECO:0000256" key="5">
    <source>
        <dbReference type="ARBA" id="ARBA00023204"/>
    </source>
</evidence>
<accession>A0A1G2CK02</accession>
<dbReference type="InterPro" id="IPR001943">
    <property type="entry name" value="UVR_dom"/>
</dbReference>
<dbReference type="InterPro" id="IPR000305">
    <property type="entry name" value="GIY-YIG_endonuc"/>
</dbReference>
<sequence>MIPKGIVIGNRRLPDTPGVYLMKNAAGAILYIGQAGNLKRRVTSYFTRPQDERLERFVREIRRIDYRRTDTALEALILEAQLIKKFSPPWNVREKDDKSFLYVELTDEKFPRVLLARGRDEPHGARFGPFTAAASIREALRILRRIFPWSTHTPEQIERSSKPCFEYELGLCPGTCANRITKQEYLKNIRNIRLILEGKKKKTIAALTQEMRSASRRLEFEKAGTLRRQLFALQHIQDVALLTDSQPTPPRAKKGLPAAHFRIEGFDISNIFGASAVGSMVVFTDGEPDKREYRKFRIKTVHGAHDIAMLKEVFRRRFGHRPRTGGWPLPQLILVDGGAGQVNAAHTTLRAYQLRIPVVGIAKGSDRKKNEVFGKIPRGVELRTLVRVRDEAHRFAVRYHKTVRGRMFIDSRSMIQ</sequence>
<evidence type="ECO:0000313" key="10">
    <source>
        <dbReference type="Proteomes" id="UP000178495"/>
    </source>
</evidence>
<feature type="domain" description="UVR" evidence="6">
    <location>
        <begin position="201"/>
        <end position="236"/>
    </location>
</feature>
<dbReference type="Gene3D" id="3.30.420.340">
    <property type="entry name" value="UvrC, RNAse H endonuclease domain"/>
    <property type="match status" value="1"/>
</dbReference>
<dbReference type="Pfam" id="PF08459">
    <property type="entry name" value="UvrC_RNaseH_dom"/>
    <property type="match status" value="1"/>
</dbReference>
<protein>
    <recommendedName>
        <fullName evidence="11">Excinuclease ABC subunit C</fullName>
    </recommendedName>
</protein>
<dbReference type="FunFam" id="3.40.1440.10:FF:000001">
    <property type="entry name" value="UvrABC system protein C"/>
    <property type="match status" value="1"/>
</dbReference>
<evidence type="ECO:0000256" key="3">
    <source>
        <dbReference type="ARBA" id="ARBA00022769"/>
    </source>
</evidence>
<evidence type="ECO:0008006" key="11">
    <source>
        <dbReference type="Google" id="ProtNLM"/>
    </source>
</evidence>
<reference evidence="9 10" key="1">
    <citation type="journal article" date="2016" name="Nat. Commun.">
        <title>Thousands of microbial genomes shed light on interconnected biogeochemical processes in an aquifer system.</title>
        <authorList>
            <person name="Anantharaman K."/>
            <person name="Brown C.T."/>
            <person name="Hug L.A."/>
            <person name="Sharon I."/>
            <person name="Castelle C.J."/>
            <person name="Probst A.J."/>
            <person name="Thomas B.C."/>
            <person name="Singh A."/>
            <person name="Wilkins M.J."/>
            <person name="Karaoz U."/>
            <person name="Brodie E.L."/>
            <person name="Williams K.H."/>
            <person name="Hubbard S.S."/>
            <person name="Banfield J.F."/>
        </authorList>
    </citation>
    <scope>NUCLEOTIDE SEQUENCE [LARGE SCALE GENOMIC DNA]</scope>
</reference>
<gene>
    <name evidence="9" type="ORF">A3A43_00990</name>
</gene>
<evidence type="ECO:0000259" key="6">
    <source>
        <dbReference type="PROSITE" id="PS50151"/>
    </source>
</evidence>
<feature type="domain" description="GIY-YIG" evidence="7">
    <location>
        <begin position="15"/>
        <end position="92"/>
    </location>
</feature>
<keyword evidence="4" id="KW-0267">Excision nuclease</keyword>
<dbReference type="PANTHER" id="PTHR30562:SF1">
    <property type="entry name" value="UVRABC SYSTEM PROTEIN C"/>
    <property type="match status" value="1"/>
</dbReference>
<dbReference type="InterPro" id="IPR050066">
    <property type="entry name" value="UvrABC_protein_C"/>
</dbReference>
<dbReference type="Pfam" id="PF02151">
    <property type="entry name" value="UVR"/>
    <property type="match status" value="1"/>
</dbReference>
<dbReference type="InterPro" id="IPR036876">
    <property type="entry name" value="UVR_dom_sf"/>
</dbReference>
<dbReference type="Pfam" id="PF01541">
    <property type="entry name" value="GIY-YIG"/>
    <property type="match status" value="1"/>
</dbReference>
<dbReference type="EMBL" id="MHLC01000005">
    <property type="protein sequence ID" value="OGZ01733.1"/>
    <property type="molecule type" value="Genomic_DNA"/>
</dbReference>
<keyword evidence="1" id="KW-0963">Cytoplasm</keyword>
<dbReference type="SMART" id="SM00465">
    <property type="entry name" value="GIYc"/>
    <property type="match status" value="1"/>
</dbReference>
<keyword evidence="3" id="KW-0228">DNA excision</keyword>
<dbReference type="Gene3D" id="4.10.860.10">
    <property type="entry name" value="UVR domain"/>
    <property type="match status" value="1"/>
</dbReference>
<keyword evidence="5" id="KW-0234">DNA repair</keyword>
<name>A0A1G2CK02_9BACT</name>
<evidence type="ECO:0000259" key="7">
    <source>
        <dbReference type="PROSITE" id="PS50164"/>
    </source>
</evidence>
<dbReference type="InterPro" id="IPR035901">
    <property type="entry name" value="GIY-YIG_endonuc_sf"/>
</dbReference>
<dbReference type="STRING" id="1798652.A3A43_00990"/>
<dbReference type="PROSITE" id="PS50164">
    <property type="entry name" value="GIY_YIG"/>
    <property type="match status" value="1"/>
</dbReference>
<comment type="caution">
    <text evidence="9">The sequence shown here is derived from an EMBL/GenBank/DDBJ whole genome shotgun (WGS) entry which is preliminary data.</text>
</comment>
<proteinExistence type="predicted"/>
<dbReference type="GO" id="GO:0009380">
    <property type="term" value="C:excinuclease repair complex"/>
    <property type="evidence" value="ECO:0007669"/>
    <property type="project" value="TreeGrafter"/>
</dbReference>
<evidence type="ECO:0000259" key="8">
    <source>
        <dbReference type="PROSITE" id="PS50165"/>
    </source>
</evidence>
<dbReference type="Proteomes" id="UP000178495">
    <property type="component" value="Unassembled WGS sequence"/>
</dbReference>
<feature type="domain" description="UvrC family homology region profile" evidence="8">
    <location>
        <begin position="262"/>
        <end position="349"/>
    </location>
</feature>
<dbReference type="InterPro" id="IPR047296">
    <property type="entry name" value="GIY-YIG_UvrC_Cho"/>
</dbReference>